<protein>
    <submittedName>
        <fullName evidence="3">DUF1828 and DUF1829</fullName>
    </submittedName>
</protein>
<keyword evidence="4" id="KW-1185">Reference proteome</keyword>
<dbReference type="EMBL" id="CP061800">
    <property type="protein sequence ID" value="QTA88977.1"/>
    <property type="molecule type" value="Genomic_DNA"/>
</dbReference>
<dbReference type="Proteomes" id="UP000663722">
    <property type="component" value="Chromosome"/>
</dbReference>
<dbReference type="Pfam" id="PF08861">
    <property type="entry name" value="DUF1828"/>
    <property type="match status" value="1"/>
</dbReference>
<proteinExistence type="predicted"/>
<dbReference type="KEGG" id="dmm:dnm_050220"/>
<dbReference type="InterPro" id="IPR014960">
    <property type="entry name" value="DUF1828"/>
</dbReference>
<sequence length="261" mass="30080">MNTEKLLNSYYKWLKDNTVTEHDHETGWSLISTPFTGMFNDMIEVYIKVVGDRILFSDDGVTVNNLETIGINISKSPSRRRIFDSILVNFGVSFNGLELQADCVLKEFPKRKHLFLEALIGINDMFMLSKENVASVFKDDVEEYLIELGIIYTKDFKFAGVSGIDFNFDFLIAGRNTEKVLRAINYLNKTTLTTFLYAWDDIIITRKRVSKKDVSAIAVVNNEERNIKPEYLDALKIKKADYILWSERKSDENIQKLKEAA</sequence>
<dbReference type="InterPro" id="IPR014961">
    <property type="entry name" value="DUF1829"/>
</dbReference>
<feature type="domain" description="DUF1828" evidence="1">
    <location>
        <begin position="33"/>
        <end position="121"/>
    </location>
</feature>
<reference evidence="3" key="1">
    <citation type="journal article" date="2021" name="Microb. Physiol.">
        <title>Proteogenomic Insights into the Physiology of Marine, Sulfate-Reducing, Filamentous Desulfonema limicola and Desulfonema magnum.</title>
        <authorList>
            <person name="Schnaars V."/>
            <person name="Wohlbrand L."/>
            <person name="Scheve S."/>
            <person name="Hinrichs C."/>
            <person name="Reinhardt R."/>
            <person name="Rabus R."/>
        </authorList>
    </citation>
    <scope>NUCLEOTIDE SEQUENCE</scope>
    <source>
        <strain evidence="3">4be13</strain>
    </source>
</reference>
<dbReference type="Pfam" id="PF08862">
    <property type="entry name" value="DUF1829"/>
    <property type="match status" value="1"/>
</dbReference>
<name>A0A975GPL5_9BACT</name>
<gene>
    <name evidence="3" type="ORF">dnm_050220</name>
</gene>
<evidence type="ECO:0000313" key="3">
    <source>
        <dbReference type="EMBL" id="QTA88977.1"/>
    </source>
</evidence>
<dbReference type="RefSeq" id="WP_207683505.1">
    <property type="nucleotide sequence ID" value="NZ_CP061800.1"/>
</dbReference>
<accession>A0A975GPL5</accession>
<evidence type="ECO:0000259" key="1">
    <source>
        <dbReference type="Pfam" id="PF08861"/>
    </source>
</evidence>
<organism evidence="3 4">
    <name type="scientific">Desulfonema magnum</name>
    <dbReference type="NCBI Taxonomy" id="45655"/>
    <lineage>
        <taxon>Bacteria</taxon>
        <taxon>Pseudomonadati</taxon>
        <taxon>Thermodesulfobacteriota</taxon>
        <taxon>Desulfobacteria</taxon>
        <taxon>Desulfobacterales</taxon>
        <taxon>Desulfococcaceae</taxon>
        <taxon>Desulfonema</taxon>
    </lineage>
</organism>
<evidence type="ECO:0000313" key="4">
    <source>
        <dbReference type="Proteomes" id="UP000663722"/>
    </source>
</evidence>
<evidence type="ECO:0000259" key="2">
    <source>
        <dbReference type="Pfam" id="PF08862"/>
    </source>
</evidence>
<feature type="domain" description="DUF1829" evidence="2">
    <location>
        <begin position="160"/>
        <end position="248"/>
    </location>
</feature>
<dbReference type="AlphaFoldDB" id="A0A975GPL5"/>